<dbReference type="HOGENOM" id="CLU_104142_1_0_3"/>
<dbReference type="GO" id="GO:0003676">
    <property type="term" value="F:nucleic acid binding"/>
    <property type="evidence" value="ECO:0007669"/>
    <property type="project" value="InterPro"/>
</dbReference>
<reference evidence="2" key="1">
    <citation type="submission" date="2009-01" db="EMBL/GenBank/DDBJ databases">
        <title>Complete sequence of chromosome Cyanothece sp. PCC 7425.</title>
        <authorList>
            <consortium name="US DOE Joint Genome Institute"/>
            <person name="Lucas S."/>
            <person name="Copeland A."/>
            <person name="Lapidus A."/>
            <person name="Glavina del Rio T."/>
            <person name="Dalin E."/>
            <person name="Tice H."/>
            <person name="Bruce D."/>
            <person name="Goodwin L."/>
            <person name="Pitluck S."/>
            <person name="Sims D."/>
            <person name="Meineke L."/>
            <person name="Brettin T."/>
            <person name="Detter J.C."/>
            <person name="Han C."/>
            <person name="Larimer F."/>
            <person name="Land M."/>
            <person name="Hauser L."/>
            <person name="Kyrpides N."/>
            <person name="Ovchinnikova G."/>
            <person name="Liberton M."/>
            <person name="Stoeckel J."/>
            <person name="Banerjee A."/>
            <person name="Singh A."/>
            <person name="Page L."/>
            <person name="Sato H."/>
            <person name="Zhao L."/>
            <person name="Sherman L."/>
            <person name="Pakrasi H."/>
            <person name="Richardson P."/>
        </authorList>
    </citation>
    <scope>NUCLEOTIDE SEQUENCE</scope>
    <source>
        <strain evidence="2">PCC 7425</strain>
    </source>
</reference>
<dbReference type="CDD" id="cd00085">
    <property type="entry name" value="HNHc"/>
    <property type="match status" value="1"/>
</dbReference>
<dbReference type="STRING" id="395961.Cyan7425_2748"/>
<dbReference type="InterPro" id="IPR052892">
    <property type="entry name" value="NA-targeting_endonuclease"/>
</dbReference>
<dbReference type="PANTHER" id="PTHR33877:SF1">
    <property type="entry name" value="TYPE IV METHYL-DIRECTED RESTRICTION ENZYME ECOKMCRA"/>
    <property type="match status" value="1"/>
</dbReference>
<dbReference type="AlphaFoldDB" id="B8HKA3"/>
<dbReference type="InterPro" id="IPR002711">
    <property type="entry name" value="HNH"/>
</dbReference>
<dbReference type="Gene3D" id="1.10.30.50">
    <property type="match status" value="1"/>
</dbReference>
<evidence type="ECO:0000313" key="2">
    <source>
        <dbReference type="EMBL" id="ACL45094.1"/>
    </source>
</evidence>
<dbReference type="OrthoDB" id="514018at2"/>
<proteinExistence type="predicted"/>
<dbReference type="KEGG" id="cyn:Cyan7425_2748"/>
<dbReference type="SMART" id="SM00507">
    <property type="entry name" value="HNHc"/>
    <property type="match status" value="1"/>
</dbReference>
<dbReference type="Pfam" id="PF01844">
    <property type="entry name" value="HNH"/>
    <property type="match status" value="1"/>
</dbReference>
<sequence length="143" mass="16173">MSRRYITVAEQQQVIERAKRCCEYCKCSMDYSSQPFVMEHIIPVTAEGETSLDNLALACGGCNGHKYTKLQALDSLSQTQVPLYHPRQHVWQDHFGWSIDYLELIGLTAIGRATIHALKLNRPGVINIRKLLLIAGLHPPQKD</sequence>
<name>B8HKA3_CYAP4</name>
<accession>B8HKA3</accession>
<dbReference type="eggNOG" id="COG1403">
    <property type="taxonomic scope" value="Bacteria"/>
</dbReference>
<dbReference type="GO" id="GO:0008270">
    <property type="term" value="F:zinc ion binding"/>
    <property type="evidence" value="ECO:0007669"/>
    <property type="project" value="InterPro"/>
</dbReference>
<evidence type="ECO:0000259" key="1">
    <source>
        <dbReference type="SMART" id="SM00507"/>
    </source>
</evidence>
<dbReference type="InterPro" id="IPR003615">
    <property type="entry name" value="HNH_nuc"/>
</dbReference>
<dbReference type="EMBL" id="CP001344">
    <property type="protein sequence ID" value="ACL45094.1"/>
    <property type="molecule type" value="Genomic_DNA"/>
</dbReference>
<protein>
    <submittedName>
        <fullName evidence="2">HNH nuclease</fullName>
    </submittedName>
</protein>
<dbReference type="GO" id="GO:0004519">
    <property type="term" value="F:endonuclease activity"/>
    <property type="evidence" value="ECO:0007669"/>
    <property type="project" value="InterPro"/>
</dbReference>
<gene>
    <name evidence="2" type="ordered locus">Cyan7425_2748</name>
</gene>
<dbReference type="PANTHER" id="PTHR33877">
    <property type="entry name" value="SLL1193 PROTEIN"/>
    <property type="match status" value="1"/>
</dbReference>
<organism evidence="2">
    <name type="scientific">Cyanothece sp. (strain PCC 7425 / ATCC 29141)</name>
    <dbReference type="NCBI Taxonomy" id="395961"/>
    <lineage>
        <taxon>Bacteria</taxon>
        <taxon>Bacillati</taxon>
        <taxon>Cyanobacteriota</taxon>
        <taxon>Cyanophyceae</taxon>
        <taxon>Gomontiellales</taxon>
        <taxon>Cyanothecaceae</taxon>
        <taxon>Cyanothece</taxon>
    </lineage>
</organism>
<feature type="domain" description="HNH nuclease" evidence="1">
    <location>
        <begin position="9"/>
        <end position="64"/>
    </location>
</feature>